<proteinExistence type="predicted"/>
<sequence length="159" mass="18481">MDQKIKELEGQSENYYTDIPMDACNHYVTLLNLSDQIVSNDKDGLYRIEINQIGLYVRDTYEFMNDGDDQPLGYWGWHGVIKPSLINEIFESKVVSKNGNDYYRVTNNSFIEYRENSKKKTTQKPGIFYSKVKKIPVDVIIHISKLDLLECQERSAKVA</sequence>
<dbReference type="RefSeq" id="WP_012124933.1">
    <property type="nucleotide sequence ID" value="NC_009778.1"/>
</dbReference>
<dbReference type="HOGENOM" id="CLU_140235_0_0_6"/>
<dbReference type="InterPro" id="IPR045646">
    <property type="entry name" value="DUF6402"/>
</dbReference>
<dbReference type="Pfam" id="PF19940">
    <property type="entry name" value="DUF6402"/>
    <property type="match status" value="1"/>
</dbReference>
<dbReference type="AlphaFoldDB" id="A7MFB0"/>
<keyword evidence="2" id="KW-1185">Reference proteome</keyword>
<gene>
    <name evidence="1" type="ordered locus">ESA_02033</name>
</gene>
<name>A7MFB0_CROS8</name>
<accession>A7MFB0</accession>
<dbReference type="KEGG" id="esa:ESA_02033"/>
<evidence type="ECO:0000313" key="2">
    <source>
        <dbReference type="Proteomes" id="UP000000260"/>
    </source>
</evidence>
<organism evidence="1 2">
    <name type="scientific">Cronobacter sakazakii (strain ATCC BAA-894)</name>
    <name type="common">Enterobacter sakazakii</name>
    <dbReference type="NCBI Taxonomy" id="290339"/>
    <lineage>
        <taxon>Bacteria</taxon>
        <taxon>Pseudomonadati</taxon>
        <taxon>Pseudomonadota</taxon>
        <taxon>Gammaproteobacteria</taxon>
        <taxon>Enterobacterales</taxon>
        <taxon>Enterobacteriaceae</taxon>
        <taxon>Cronobacter</taxon>
    </lineage>
</organism>
<dbReference type="Proteomes" id="UP000000260">
    <property type="component" value="Chromosome"/>
</dbReference>
<reference evidence="1 2" key="1">
    <citation type="journal article" date="2010" name="PLoS ONE">
        <title>Genome sequence of Cronobacter sakazakii BAA-894 and comparative genomic hybridization analysis with other Cronobacter species.</title>
        <authorList>
            <person name="Kucerova E."/>
            <person name="Clifton S.W."/>
            <person name="Xia X.Q."/>
            <person name="Long F."/>
            <person name="Porwollik S."/>
            <person name="Fulton L."/>
            <person name="Fronick C."/>
            <person name="Minx P."/>
            <person name="Kyung K."/>
            <person name="Warren W."/>
            <person name="Fulton R."/>
            <person name="Feng D."/>
            <person name="Wollam A."/>
            <person name="Shah N."/>
            <person name="Bhonagiri V."/>
            <person name="Nash W.E."/>
            <person name="Hallsworth-Pepin K."/>
            <person name="Wilson R.K."/>
            <person name="McClelland M."/>
            <person name="Forsythe S.J."/>
        </authorList>
    </citation>
    <scope>NUCLEOTIDE SEQUENCE [LARGE SCALE GENOMIC DNA]</scope>
    <source>
        <strain evidence="1 2">ATCC BAA-894</strain>
    </source>
</reference>
<protein>
    <submittedName>
        <fullName evidence="1">Uncharacterized protein</fullName>
    </submittedName>
</protein>
<dbReference type="EMBL" id="CP000783">
    <property type="protein sequence ID" value="ABU77284.1"/>
    <property type="molecule type" value="Genomic_DNA"/>
</dbReference>
<evidence type="ECO:0000313" key="1">
    <source>
        <dbReference type="EMBL" id="ABU77284.1"/>
    </source>
</evidence>